<dbReference type="InterPro" id="IPR040976">
    <property type="entry name" value="Pkinase_fungal"/>
</dbReference>
<protein>
    <recommendedName>
        <fullName evidence="2">Fungal-type protein kinase domain-containing protein</fullName>
    </recommendedName>
</protein>
<feature type="compositionally biased region" description="Basic and acidic residues" evidence="1">
    <location>
        <begin position="18"/>
        <end position="31"/>
    </location>
</feature>
<feature type="region of interest" description="Disordered" evidence="1">
    <location>
        <begin position="90"/>
        <end position="156"/>
    </location>
</feature>
<gene>
    <name evidence="3" type="ORF">VNI00_011482</name>
</gene>
<feature type="region of interest" description="Disordered" evidence="1">
    <location>
        <begin position="1"/>
        <end position="31"/>
    </location>
</feature>
<sequence>MARHEASFKGDTPFGKGAVDHVAHEQQSRHQDYKPFVKNEAIVPLDPYLEQVLQTDSITPEDQDILDDIGSSPEFHNLLVKGKKPKAVQHSLLGVRRSDRIAGQRRPQLTSASASCDPQPPRSTDNPLNVVSGTGKRSRDALDDTGDSTQSSAKRKRLNESSNGWCLQCASYALEMFNRGGVRTHVVGILIVDDELQLSLYTRSGSCHTEKFSFVDNSRTFLRLLLAFSRMSLADWGIVPEIQSVRLSEPSLALEPHTIDSFIFSKQTFVLNGVKYVLEEVSIFPRGLVSRGTWIIRATFKQDTTKIRVVVKICTAQPTEWSFVDTAVTTAKSDDKHAWVLSHLPEIYNRSKKDVEMFSSLFRIDYEKRALSVLVAEQLQPLTDLTDPQEMASAFKDTIEGTPPVARSEPKDHTP</sequence>
<dbReference type="Pfam" id="PF17667">
    <property type="entry name" value="Pkinase_fungal"/>
    <property type="match status" value="1"/>
</dbReference>
<feature type="domain" description="Fungal-type protein kinase" evidence="2">
    <location>
        <begin position="154"/>
        <end position="314"/>
    </location>
</feature>
<evidence type="ECO:0000313" key="4">
    <source>
        <dbReference type="Proteomes" id="UP001383192"/>
    </source>
</evidence>
<evidence type="ECO:0000313" key="3">
    <source>
        <dbReference type="EMBL" id="KAK7036549.1"/>
    </source>
</evidence>
<organism evidence="3 4">
    <name type="scientific">Paramarasmius palmivorus</name>
    <dbReference type="NCBI Taxonomy" id="297713"/>
    <lineage>
        <taxon>Eukaryota</taxon>
        <taxon>Fungi</taxon>
        <taxon>Dikarya</taxon>
        <taxon>Basidiomycota</taxon>
        <taxon>Agaricomycotina</taxon>
        <taxon>Agaricomycetes</taxon>
        <taxon>Agaricomycetidae</taxon>
        <taxon>Agaricales</taxon>
        <taxon>Marasmiineae</taxon>
        <taxon>Marasmiaceae</taxon>
        <taxon>Paramarasmius</taxon>
    </lineage>
</organism>
<name>A0AAW0CET6_9AGAR</name>
<reference evidence="3 4" key="1">
    <citation type="submission" date="2024-01" db="EMBL/GenBank/DDBJ databases">
        <title>A draft genome for a cacao thread blight-causing isolate of Paramarasmius palmivorus.</title>
        <authorList>
            <person name="Baruah I.K."/>
            <person name="Bukari Y."/>
            <person name="Amoako-Attah I."/>
            <person name="Meinhardt L.W."/>
            <person name="Bailey B.A."/>
            <person name="Cohen S.P."/>
        </authorList>
    </citation>
    <scope>NUCLEOTIDE SEQUENCE [LARGE SCALE GENOMIC DNA]</scope>
    <source>
        <strain evidence="3 4">GH-12</strain>
    </source>
</reference>
<accession>A0AAW0CET6</accession>
<feature type="region of interest" description="Disordered" evidence="1">
    <location>
        <begin position="394"/>
        <end position="415"/>
    </location>
</feature>
<evidence type="ECO:0000256" key="1">
    <source>
        <dbReference type="SAM" id="MobiDB-lite"/>
    </source>
</evidence>
<proteinExistence type="predicted"/>
<feature type="compositionally biased region" description="Polar residues" evidence="1">
    <location>
        <begin position="107"/>
        <end position="132"/>
    </location>
</feature>
<dbReference type="Proteomes" id="UP001383192">
    <property type="component" value="Unassembled WGS sequence"/>
</dbReference>
<keyword evidence="4" id="KW-1185">Reference proteome</keyword>
<comment type="caution">
    <text evidence="3">The sequence shown here is derived from an EMBL/GenBank/DDBJ whole genome shotgun (WGS) entry which is preliminary data.</text>
</comment>
<dbReference type="EMBL" id="JAYKXP010000050">
    <property type="protein sequence ID" value="KAK7036549.1"/>
    <property type="molecule type" value="Genomic_DNA"/>
</dbReference>
<evidence type="ECO:0000259" key="2">
    <source>
        <dbReference type="Pfam" id="PF17667"/>
    </source>
</evidence>
<dbReference type="AlphaFoldDB" id="A0AAW0CET6"/>